<keyword evidence="1" id="KW-1133">Transmembrane helix</keyword>
<keyword evidence="1" id="KW-0812">Transmembrane</keyword>
<evidence type="ECO:0000313" key="2">
    <source>
        <dbReference type="EMBL" id="QCH00872.1"/>
    </source>
</evidence>
<dbReference type="Pfam" id="PF01307">
    <property type="entry name" value="Plant_vir_prot"/>
    <property type="match status" value="1"/>
</dbReference>
<feature type="transmembrane region" description="Helical" evidence="1">
    <location>
        <begin position="71"/>
        <end position="92"/>
    </location>
</feature>
<dbReference type="InterPro" id="IPR001896">
    <property type="entry name" value="Plant_vir_prot"/>
</dbReference>
<evidence type="ECO:0000256" key="1">
    <source>
        <dbReference type="SAM" id="Phobius"/>
    </source>
</evidence>
<dbReference type="EMBL" id="MK331809">
    <property type="protein sequence ID" value="QCH00872.1"/>
    <property type="molecule type" value="Genomic_RNA"/>
</dbReference>
<feature type="transmembrane region" description="Helical" evidence="1">
    <location>
        <begin position="12"/>
        <end position="30"/>
    </location>
</feature>
<name>A0A4D6TZ36_9POTV</name>
<protein>
    <submittedName>
        <fullName evidence="2">Triple gene block 2</fullName>
    </submittedName>
</protein>
<reference evidence="2" key="1">
    <citation type="submission" date="2018-12" db="EMBL/GenBank/DDBJ databases">
        <authorList>
            <person name="Wang Y."/>
            <person name="Zhang C."/>
            <person name="Li X."/>
            <person name="Su Y."/>
            <person name="An D."/>
            <person name="Ma J."/>
            <person name="Li J."/>
            <person name="Zhang J."/>
        </authorList>
    </citation>
    <scope>NUCLEOTIDE SEQUENCE</scope>
    <source>
        <strain evidence="2">SYSV/Nongan-1</strain>
    </source>
</reference>
<keyword evidence="1" id="KW-0472">Membrane</keyword>
<accession>A0A4D6TZ36</accession>
<sequence length="110" mass="12023">MPLSPPPDHTKTYFASAVGICLALCLYTLTRSTLPHVGDNIHSLPHGGCYRDGTKKIIYNSPARNFPSSNLLLGFSSPLCLLALLFGLICLSEWFKPSSNTRNACRCNHS</sequence>
<organism evidence="2">
    <name type="scientific">Shallot yellow stripe virus</name>
    <dbReference type="NCBI Taxonomy" id="62059"/>
    <lineage>
        <taxon>Viruses</taxon>
        <taxon>Riboviria</taxon>
        <taxon>Orthornavirae</taxon>
        <taxon>Pisuviricota</taxon>
        <taxon>Stelpaviricetes</taxon>
        <taxon>Patatavirales</taxon>
        <taxon>Potyviridae</taxon>
        <taxon>Potyvirus</taxon>
        <taxon>Potyvirus ascaloniae</taxon>
    </lineage>
</organism>
<proteinExistence type="predicted"/>